<name>A0A7S2CYT6_9EUKA</name>
<organism evidence="1">
    <name type="scientific">Haptolina brevifila</name>
    <dbReference type="NCBI Taxonomy" id="156173"/>
    <lineage>
        <taxon>Eukaryota</taxon>
        <taxon>Haptista</taxon>
        <taxon>Haptophyta</taxon>
        <taxon>Prymnesiophyceae</taxon>
        <taxon>Prymnesiales</taxon>
        <taxon>Prymnesiaceae</taxon>
        <taxon>Haptolina</taxon>
    </lineage>
</organism>
<dbReference type="AlphaFoldDB" id="A0A7S2CYT6"/>
<sequence length="147" mass="15774">MTTSAQSVLRLCLRGLPPAFGISLALERSDLLAMSNLTISCEQPGCSCPLEKLSNGDWTLRFSGLNKRRATESYMHRVFGVRRGVANDGAGEPAHGCDCVLALRNTAAPGDTRARAKVNGLVAGPSGRISWANRFHMGLNQYVLSGR</sequence>
<evidence type="ECO:0000313" key="1">
    <source>
        <dbReference type="EMBL" id="CAD9439364.1"/>
    </source>
</evidence>
<protein>
    <submittedName>
        <fullName evidence="1">Uncharacterized protein</fullName>
    </submittedName>
</protein>
<proteinExistence type="predicted"/>
<reference evidence="1" key="1">
    <citation type="submission" date="2021-01" db="EMBL/GenBank/DDBJ databases">
        <authorList>
            <person name="Corre E."/>
            <person name="Pelletier E."/>
            <person name="Niang G."/>
            <person name="Scheremetjew M."/>
            <person name="Finn R."/>
            <person name="Kale V."/>
            <person name="Holt S."/>
            <person name="Cochrane G."/>
            <person name="Meng A."/>
            <person name="Brown T."/>
            <person name="Cohen L."/>
        </authorList>
    </citation>
    <scope>NUCLEOTIDE SEQUENCE</scope>
    <source>
        <strain evidence="1">UTEX LB 985</strain>
    </source>
</reference>
<dbReference type="EMBL" id="HBGU01023058">
    <property type="protein sequence ID" value="CAD9439364.1"/>
    <property type="molecule type" value="Transcribed_RNA"/>
</dbReference>
<accession>A0A7S2CYT6</accession>
<gene>
    <name evidence="1" type="ORF">CBRE1094_LOCUS12603</name>
</gene>